<protein>
    <submittedName>
        <fullName evidence="1">Predicted protein</fullName>
    </submittedName>
</protein>
<accession>D2W6E5</accession>
<keyword evidence="2" id="KW-1185">Reference proteome</keyword>
<dbReference type="AlphaFoldDB" id="D2W6E5"/>
<dbReference type="Proteomes" id="UP000006671">
    <property type="component" value="Unassembled WGS sequence"/>
</dbReference>
<evidence type="ECO:0000313" key="2">
    <source>
        <dbReference type="Proteomes" id="UP000006671"/>
    </source>
</evidence>
<dbReference type="InParanoid" id="D2W6E5"/>
<dbReference type="OrthoDB" id="5835829at2759"/>
<sequence>MESLSNSPTVSNITLMTVKIGMMADPRLKKWYSQVNGTDADRKVHVAVMESESFLSESSDLSYLYNEMSKIRDLDVIDQFKFTFNRFMIPYERLLIQSLEIAEVLNGKVINIVPLEERLQKLAKNPQKGVKRFMRIRNDPSETLFDQAVVDFALISMQAI</sequence>
<proteinExistence type="predicted"/>
<dbReference type="KEGG" id="ngr:NAEGRDRAFT_76988"/>
<dbReference type="GeneID" id="8858680"/>
<dbReference type="VEuPathDB" id="AmoebaDB:NAEGRDRAFT_76988"/>
<feature type="non-terminal residue" evidence="1">
    <location>
        <position position="160"/>
    </location>
</feature>
<name>D2W6E5_NAEGR</name>
<dbReference type="EMBL" id="GG739323">
    <property type="protein sequence ID" value="EFC35357.1"/>
    <property type="molecule type" value="Genomic_DNA"/>
</dbReference>
<gene>
    <name evidence="1" type="ORF">NAEGRDRAFT_76988</name>
</gene>
<reference evidence="1 2" key="1">
    <citation type="journal article" date="2010" name="Cell">
        <title>The genome of Naegleria gruberi illuminates early eukaryotic versatility.</title>
        <authorList>
            <person name="Fritz-Laylin L.K."/>
            <person name="Prochnik S.E."/>
            <person name="Ginger M.L."/>
            <person name="Dacks J.B."/>
            <person name="Carpenter M.L."/>
            <person name="Field M.C."/>
            <person name="Kuo A."/>
            <person name="Paredez A."/>
            <person name="Chapman J."/>
            <person name="Pham J."/>
            <person name="Shu S."/>
            <person name="Neupane R."/>
            <person name="Cipriano M."/>
            <person name="Mancuso J."/>
            <person name="Tu H."/>
            <person name="Salamov A."/>
            <person name="Lindquist E."/>
            <person name="Shapiro H."/>
            <person name="Lucas S."/>
            <person name="Grigoriev I.V."/>
            <person name="Cande W.Z."/>
            <person name="Fulton C."/>
            <person name="Rokhsar D.S."/>
            <person name="Dawson S.C."/>
        </authorList>
    </citation>
    <scope>NUCLEOTIDE SEQUENCE [LARGE SCALE GENOMIC DNA]</scope>
    <source>
        <strain evidence="1 2">NEG-M</strain>
    </source>
</reference>
<organism evidence="2">
    <name type="scientific">Naegleria gruberi</name>
    <name type="common">Amoeba</name>
    <dbReference type="NCBI Taxonomy" id="5762"/>
    <lineage>
        <taxon>Eukaryota</taxon>
        <taxon>Discoba</taxon>
        <taxon>Heterolobosea</taxon>
        <taxon>Tetramitia</taxon>
        <taxon>Eutetramitia</taxon>
        <taxon>Vahlkampfiidae</taxon>
        <taxon>Naegleria</taxon>
    </lineage>
</organism>
<evidence type="ECO:0000313" key="1">
    <source>
        <dbReference type="EMBL" id="EFC35357.1"/>
    </source>
</evidence>
<dbReference type="RefSeq" id="XP_002668101.1">
    <property type="nucleotide sequence ID" value="XM_002668055.1"/>
</dbReference>